<name>A0AAW9HVW5_9ACTO</name>
<keyword evidence="6" id="KW-0067">ATP-binding</keyword>
<comment type="subcellular location">
    <subcellularLocation>
        <location evidence="6">Cytoplasm</location>
    </subcellularLocation>
</comment>
<feature type="binding site" evidence="6">
    <location>
        <position position="141"/>
    </location>
    <ligand>
        <name>NAD(+)</name>
        <dbReference type="ChEBI" id="CHEBI:57540"/>
    </ligand>
</feature>
<dbReference type="GO" id="GO:0019674">
    <property type="term" value="P:NAD+ metabolic process"/>
    <property type="evidence" value="ECO:0007669"/>
    <property type="project" value="InterPro"/>
</dbReference>
<comment type="similarity">
    <text evidence="6">Belongs to the NAD kinase family.</text>
</comment>
<comment type="caution">
    <text evidence="6">Lacks conserved residue(s) required for the propagation of feature annotation.</text>
</comment>
<dbReference type="Proteomes" id="UP001275049">
    <property type="component" value="Unassembled WGS sequence"/>
</dbReference>
<comment type="cofactor">
    <cofactor evidence="6">
        <name>a divalent metal cation</name>
        <dbReference type="ChEBI" id="CHEBI:60240"/>
    </cofactor>
</comment>
<reference evidence="8 9" key="1">
    <citation type="submission" date="2023-10" db="EMBL/GenBank/DDBJ databases">
        <title>Whole Genome based description of the genera Actinobaculum and Actinotignum reveals a complex phylogenetic relationship within the species included in the genus Actinotignum.</title>
        <authorList>
            <person name="Jensen C.S."/>
            <person name="Dargis R."/>
            <person name="Kemp M."/>
            <person name="Christensen J.J."/>
        </authorList>
    </citation>
    <scope>NUCLEOTIDE SEQUENCE</scope>
    <source>
        <strain evidence="8">SLA_B511</strain>
        <strain evidence="7 9">SLA_B974</strain>
    </source>
</reference>
<feature type="binding site" evidence="6">
    <location>
        <position position="160"/>
    </location>
    <ligand>
        <name>NAD(+)</name>
        <dbReference type="ChEBI" id="CHEBI:57540"/>
    </ligand>
</feature>
<protein>
    <recommendedName>
        <fullName evidence="6">NAD kinase</fullName>
        <ecNumber evidence="6">2.7.1.23</ecNumber>
    </recommendedName>
    <alternativeName>
        <fullName evidence="6">ATP-dependent NAD kinase</fullName>
    </alternativeName>
</protein>
<comment type="function">
    <text evidence="6">Involved in the regulation of the intracellular balance of NAD and NADP, and is a key enzyme in the biosynthesis of NADP. Catalyzes specifically the phosphorylation on 2'-hydroxyl of the adenosine moiety of NAD to yield NADP.</text>
</comment>
<evidence type="ECO:0000256" key="3">
    <source>
        <dbReference type="ARBA" id="ARBA00022857"/>
    </source>
</evidence>
<evidence type="ECO:0000256" key="1">
    <source>
        <dbReference type="ARBA" id="ARBA00022679"/>
    </source>
</evidence>
<dbReference type="GO" id="GO:0005524">
    <property type="term" value="F:ATP binding"/>
    <property type="evidence" value="ECO:0007669"/>
    <property type="project" value="UniProtKB-KW"/>
</dbReference>
<evidence type="ECO:0000313" key="10">
    <source>
        <dbReference type="Proteomes" id="UP001281731"/>
    </source>
</evidence>
<gene>
    <name evidence="6" type="primary">nadK</name>
    <name evidence="8" type="ORF">R6G80_01775</name>
    <name evidence="7" type="ORF">R6G86_05180</name>
</gene>
<keyword evidence="2 6" id="KW-0418">Kinase</keyword>
<dbReference type="SUPFAM" id="SSF111331">
    <property type="entry name" value="NAD kinase/diacylglycerol kinase-like"/>
    <property type="match status" value="1"/>
</dbReference>
<dbReference type="GO" id="GO:0006741">
    <property type="term" value="P:NADP+ biosynthetic process"/>
    <property type="evidence" value="ECO:0007669"/>
    <property type="project" value="UniProtKB-UniRule"/>
</dbReference>
<feature type="binding site" evidence="6">
    <location>
        <position position="61"/>
    </location>
    <ligand>
        <name>NAD(+)</name>
        <dbReference type="ChEBI" id="CHEBI:57540"/>
    </ligand>
</feature>
<feature type="binding site" evidence="6">
    <location>
        <position position="158"/>
    </location>
    <ligand>
        <name>NAD(+)</name>
        <dbReference type="ChEBI" id="CHEBI:57540"/>
    </ligand>
</feature>
<proteinExistence type="inferred from homology"/>
<dbReference type="Proteomes" id="UP001281731">
    <property type="component" value="Unassembled WGS sequence"/>
</dbReference>
<evidence type="ECO:0000313" key="8">
    <source>
        <dbReference type="EMBL" id="MDY5154455.1"/>
    </source>
</evidence>
<dbReference type="InterPro" id="IPR017438">
    <property type="entry name" value="ATP-NAD_kinase_N"/>
</dbReference>
<dbReference type="EMBL" id="JAWNGC010000002">
    <property type="protein sequence ID" value="MDY5154455.1"/>
    <property type="molecule type" value="Genomic_DNA"/>
</dbReference>
<dbReference type="InterPro" id="IPR017437">
    <property type="entry name" value="ATP-NAD_kinase_PpnK-typ_C"/>
</dbReference>
<dbReference type="Gene3D" id="3.40.50.10330">
    <property type="entry name" value="Probable inorganic polyphosphate/atp-NAD kinase, domain 1"/>
    <property type="match status" value="1"/>
</dbReference>
<evidence type="ECO:0000256" key="4">
    <source>
        <dbReference type="ARBA" id="ARBA00023027"/>
    </source>
</evidence>
<keyword evidence="9" id="KW-1185">Reference proteome</keyword>
<dbReference type="HAMAP" id="MF_00361">
    <property type="entry name" value="NAD_kinase"/>
    <property type="match status" value="1"/>
</dbReference>
<dbReference type="EMBL" id="JAWNGA010000007">
    <property type="protein sequence ID" value="MDY5133135.1"/>
    <property type="molecule type" value="Genomic_DNA"/>
</dbReference>
<dbReference type="PANTHER" id="PTHR20275">
    <property type="entry name" value="NAD KINASE"/>
    <property type="match status" value="1"/>
</dbReference>
<dbReference type="NCBIfam" id="NF002892">
    <property type="entry name" value="PRK03372.1"/>
    <property type="match status" value="1"/>
</dbReference>
<dbReference type="GO" id="GO:0005737">
    <property type="term" value="C:cytoplasm"/>
    <property type="evidence" value="ECO:0007669"/>
    <property type="project" value="UniProtKB-SubCell"/>
</dbReference>
<dbReference type="PANTHER" id="PTHR20275:SF0">
    <property type="entry name" value="NAD KINASE"/>
    <property type="match status" value="1"/>
</dbReference>
<keyword evidence="6" id="KW-0963">Cytoplasm</keyword>
<dbReference type="RefSeq" id="WP_022866779.1">
    <property type="nucleotide sequence ID" value="NZ_CP126967.1"/>
</dbReference>
<comment type="caution">
    <text evidence="8">The sequence shown here is derived from an EMBL/GenBank/DDBJ whole genome shotgun (WGS) entry which is preliminary data.</text>
</comment>
<dbReference type="InterPro" id="IPR002504">
    <property type="entry name" value="NADK"/>
</dbReference>
<dbReference type="GO" id="GO:0051287">
    <property type="term" value="F:NAD binding"/>
    <property type="evidence" value="ECO:0007669"/>
    <property type="project" value="UniProtKB-ARBA"/>
</dbReference>
<evidence type="ECO:0000256" key="6">
    <source>
        <dbReference type="HAMAP-Rule" id="MF_00361"/>
    </source>
</evidence>
<keyword evidence="3 6" id="KW-0521">NADP</keyword>
<feature type="binding site" evidence="6">
    <location>
        <begin position="171"/>
        <end position="176"/>
    </location>
    <ligand>
        <name>NAD(+)</name>
        <dbReference type="ChEBI" id="CHEBI:57540"/>
    </ligand>
</feature>
<dbReference type="Gene3D" id="2.60.200.30">
    <property type="entry name" value="Probable inorganic polyphosphate/atp-NAD kinase, domain 2"/>
    <property type="match status" value="1"/>
</dbReference>
<sequence>MKQKVSVVLNRNLSKEMMAHAKKAISTLEAHDVHVDSSETINGARDADLILVMGGDGTMLRGAELGRAVDVPVLGINYGHMGFLSEADPDDINNVVERIVAKNWTISERMTIDITVFRPDGSKDQQWALNEASVEKVFNSRMLETSIWVDGRELSSFKADCVLFSTPTGSTAYSFSAGGPIVWPEVQAMLLVPVSAHALFTRPLVVSSDSVLEVRILHEDAMMWCDGRRKVFAPAGSIIRAVKGERTIKLAGLNNMPFSERLVNKFHLPVKGWRDAK</sequence>
<evidence type="ECO:0000313" key="9">
    <source>
        <dbReference type="Proteomes" id="UP001275049"/>
    </source>
</evidence>
<comment type="catalytic activity">
    <reaction evidence="5 6">
        <text>NAD(+) + ATP = ADP + NADP(+) + H(+)</text>
        <dbReference type="Rhea" id="RHEA:18629"/>
        <dbReference type="ChEBI" id="CHEBI:15378"/>
        <dbReference type="ChEBI" id="CHEBI:30616"/>
        <dbReference type="ChEBI" id="CHEBI:57540"/>
        <dbReference type="ChEBI" id="CHEBI:58349"/>
        <dbReference type="ChEBI" id="CHEBI:456216"/>
        <dbReference type="EC" id="2.7.1.23"/>
    </reaction>
</comment>
<dbReference type="GO" id="GO:0003951">
    <property type="term" value="F:NAD+ kinase activity"/>
    <property type="evidence" value="ECO:0007669"/>
    <property type="project" value="UniProtKB-UniRule"/>
</dbReference>
<keyword evidence="4 6" id="KW-0520">NAD</keyword>
<dbReference type="EC" id="2.7.1.23" evidence="6"/>
<dbReference type="InterPro" id="IPR016064">
    <property type="entry name" value="NAD/diacylglycerol_kinase_sf"/>
</dbReference>
<evidence type="ECO:0000313" key="7">
    <source>
        <dbReference type="EMBL" id="MDY5133135.1"/>
    </source>
</evidence>
<feature type="active site" description="Proton acceptor" evidence="6">
    <location>
        <position position="56"/>
    </location>
</feature>
<dbReference type="GO" id="GO:0046872">
    <property type="term" value="F:metal ion binding"/>
    <property type="evidence" value="ECO:0007669"/>
    <property type="project" value="UniProtKB-UniRule"/>
</dbReference>
<feature type="binding site" evidence="6">
    <location>
        <begin position="130"/>
        <end position="131"/>
    </location>
    <ligand>
        <name>NAD(+)</name>
        <dbReference type="ChEBI" id="CHEBI:57540"/>
    </ligand>
</feature>
<evidence type="ECO:0000256" key="2">
    <source>
        <dbReference type="ARBA" id="ARBA00022777"/>
    </source>
</evidence>
<organism evidence="8 10">
    <name type="scientific">Actinotignum urinale</name>
    <dbReference type="NCBI Taxonomy" id="190146"/>
    <lineage>
        <taxon>Bacteria</taxon>
        <taxon>Bacillati</taxon>
        <taxon>Actinomycetota</taxon>
        <taxon>Actinomycetes</taxon>
        <taxon>Actinomycetales</taxon>
        <taxon>Actinomycetaceae</taxon>
        <taxon>Actinotignum</taxon>
    </lineage>
</organism>
<evidence type="ECO:0000256" key="5">
    <source>
        <dbReference type="ARBA" id="ARBA00047925"/>
    </source>
</evidence>
<keyword evidence="1 6" id="KW-0808">Transferase</keyword>
<dbReference type="AlphaFoldDB" id="A0AAW9HVW5"/>
<keyword evidence="6" id="KW-0547">Nucleotide-binding</keyword>
<feature type="binding site" evidence="6">
    <location>
        <begin position="56"/>
        <end position="57"/>
    </location>
    <ligand>
        <name>NAD(+)</name>
        <dbReference type="ChEBI" id="CHEBI:57540"/>
    </ligand>
</feature>
<dbReference type="Pfam" id="PF01513">
    <property type="entry name" value="NAD_kinase"/>
    <property type="match status" value="1"/>
</dbReference>
<accession>A0AAW9HVW5</accession>
<dbReference type="Pfam" id="PF20143">
    <property type="entry name" value="NAD_kinase_C"/>
    <property type="match status" value="1"/>
</dbReference>